<keyword evidence="2" id="KW-1185">Reference proteome</keyword>
<reference evidence="1 2" key="1">
    <citation type="journal article" date="2015" name="Sci. Rep.">
        <title>The power of single molecule real-time sequencing technology in the de novo assembly of a eukaryotic genome.</title>
        <authorList>
            <person name="Sakai H."/>
            <person name="Naito K."/>
            <person name="Ogiso-Tanaka E."/>
            <person name="Takahashi Y."/>
            <person name="Iseki K."/>
            <person name="Muto C."/>
            <person name="Satou K."/>
            <person name="Teruya K."/>
            <person name="Shiroma A."/>
            <person name="Shimoji M."/>
            <person name="Hirano T."/>
            <person name="Itoh T."/>
            <person name="Kaga A."/>
            <person name="Tomooka N."/>
        </authorList>
    </citation>
    <scope>NUCLEOTIDE SEQUENCE [LARGE SCALE GENOMIC DNA]</scope>
    <source>
        <strain evidence="2">cv. Shumari</strain>
    </source>
</reference>
<feature type="non-terminal residue" evidence="1">
    <location>
        <position position="1"/>
    </location>
</feature>
<protein>
    <submittedName>
        <fullName evidence="1">Uncharacterized protein</fullName>
    </submittedName>
</protein>
<dbReference type="AlphaFoldDB" id="A0A0S3SC93"/>
<sequence>HQNQYPVSISVFQKHSRETAQKNSAKNPSSSTIVAQRLYMHATNVDSIACIHQFQVKYAAYLWAGSIHQSIPNEKEKGGIA</sequence>
<name>A0A0S3SC93_PHAAN</name>
<evidence type="ECO:0000313" key="2">
    <source>
        <dbReference type="Proteomes" id="UP000291084"/>
    </source>
</evidence>
<evidence type="ECO:0000313" key="1">
    <source>
        <dbReference type="EMBL" id="BAT90430.1"/>
    </source>
</evidence>
<accession>A0A0S3SC93</accession>
<dbReference type="EMBL" id="AP015039">
    <property type="protein sequence ID" value="BAT90430.1"/>
    <property type="molecule type" value="Genomic_DNA"/>
</dbReference>
<organism evidence="1 2">
    <name type="scientific">Vigna angularis var. angularis</name>
    <dbReference type="NCBI Taxonomy" id="157739"/>
    <lineage>
        <taxon>Eukaryota</taxon>
        <taxon>Viridiplantae</taxon>
        <taxon>Streptophyta</taxon>
        <taxon>Embryophyta</taxon>
        <taxon>Tracheophyta</taxon>
        <taxon>Spermatophyta</taxon>
        <taxon>Magnoliopsida</taxon>
        <taxon>eudicotyledons</taxon>
        <taxon>Gunneridae</taxon>
        <taxon>Pentapetalae</taxon>
        <taxon>rosids</taxon>
        <taxon>fabids</taxon>
        <taxon>Fabales</taxon>
        <taxon>Fabaceae</taxon>
        <taxon>Papilionoideae</taxon>
        <taxon>50 kb inversion clade</taxon>
        <taxon>NPAAA clade</taxon>
        <taxon>indigoferoid/millettioid clade</taxon>
        <taxon>Phaseoleae</taxon>
        <taxon>Vigna</taxon>
    </lineage>
</organism>
<proteinExistence type="predicted"/>
<gene>
    <name evidence="1" type="primary">Vigan.06G167600</name>
    <name evidence="1" type="ORF">VIGAN_06167600</name>
</gene>
<dbReference type="Proteomes" id="UP000291084">
    <property type="component" value="Chromosome 6"/>
</dbReference>